<dbReference type="InterPro" id="IPR029056">
    <property type="entry name" value="Ribokinase-like"/>
</dbReference>
<organism evidence="6 8">
    <name type="scientific">Sulfuracidifex tepidarius</name>
    <dbReference type="NCBI Taxonomy" id="1294262"/>
    <lineage>
        <taxon>Archaea</taxon>
        <taxon>Thermoproteota</taxon>
        <taxon>Thermoprotei</taxon>
        <taxon>Sulfolobales</taxon>
        <taxon>Sulfolobaceae</taxon>
        <taxon>Sulfuracidifex</taxon>
    </lineage>
</organism>
<evidence type="ECO:0000256" key="2">
    <source>
        <dbReference type="ARBA" id="ARBA00022679"/>
    </source>
</evidence>
<evidence type="ECO:0000313" key="6">
    <source>
        <dbReference type="EMBL" id="BBG25653.1"/>
    </source>
</evidence>
<dbReference type="AlphaFoldDB" id="A0A510DZI0"/>
<evidence type="ECO:0000313" key="7">
    <source>
        <dbReference type="Proteomes" id="UP000322983"/>
    </source>
</evidence>
<dbReference type="PROSITE" id="PS00583">
    <property type="entry name" value="PFKB_KINASES_1"/>
    <property type="match status" value="1"/>
</dbReference>
<dbReference type="PANTHER" id="PTHR10584">
    <property type="entry name" value="SUGAR KINASE"/>
    <property type="match status" value="1"/>
</dbReference>
<dbReference type="InterPro" id="IPR002173">
    <property type="entry name" value="Carboh/pur_kinase_PfkB_CS"/>
</dbReference>
<dbReference type="Gene3D" id="3.40.1190.20">
    <property type="match status" value="1"/>
</dbReference>
<dbReference type="InterPro" id="IPR011611">
    <property type="entry name" value="PfkB_dom"/>
</dbReference>
<reference evidence="6 7" key="2">
    <citation type="journal article" date="2020" name="Int. J. Syst. Evol. Microbiol.">
        <title>Sulfuracidifex tepidarius gen. nov., sp. nov. and transfer of Sulfolobus metallicus Huber and Stetter 1992 to the genus Sulfuracidifex as Sulfuracidifex metallicus comb. nov.</title>
        <authorList>
            <person name="Itoh T."/>
            <person name="Miura T."/>
            <person name="Sakai H.D."/>
            <person name="Kato S."/>
            <person name="Ohkuma M."/>
            <person name="Takashina T."/>
        </authorList>
    </citation>
    <scope>NUCLEOTIDE SEQUENCE</scope>
    <source>
        <strain evidence="5 7">IC-006</strain>
        <strain evidence="6">IC-007</strain>
    </source>
</reference>
<keyword evidence="3 6" id="KW-0418">Kinase</keyword>
<feature type="domain" description="Carbohydrate kinase PfkB" evidence="4">
    <location>
        <begin position="58"/>
        <end position="317"/>
    </location>
</feature>
<evidence type="ECO:0000256" key="1">
    <source>
        <dbReference type="ARBA" id="ARBA00010688"/>
    </source>
</evidence>
<evidence type="ECO:0000256" key="3">
    <source>
        <dbReference type="ARBA" id="ARBA00022777"/>
    </source>
</evidence>
<dbReference type="PANTHER" id="PTHR10584:SF166">
    <property type="entry name" value="RIBOKINASE"/>
    <property type="match status" value="1"/>
</dbReference>
<evidence type="ECO:0000313" key="8">
    <source>
        <dbReference type="Proteomes" id="UP000325030"/>
    </source>
</evidence>
<gene>
    <name evidence="5" type="ORF">IC006_0176</name>
    <name evidence="6" type="ORF">IC007_0158</name>
</gene>
<dbReference type="EMBL" id="AP018930">
    <property type="protein sequence ID" value="BBG25653.1"/>
    <property type="molecule type" value="Genomic_DNA"/>
</dbReference>
<dbReference type="Proteomes" id="UP000322983">
    <property type="component" value="Chromosome"/>
</dbReference>
<dbReference type="SUPFAM" id="SSF53613">
    <property type="entry name" value="Ribokinase-like"/>
    <property type="match status" value="1"/>
</dbReference>
<keyword evidence="7" id="KW-1185">Reference proteome</keyword>
<dbReference type="GO" id="GO:0016301">
    <property type="term" value="F:kinase activity"/>
    <property type="evidence" value="ECO:0007669"/>
    <property type="project" value="UniProtKB-KW"/>
</dbReference>
<name>A0A510DZI0_9CREN</name>
<keyword evidence="2" id="KW-0808">Transferase</keyword>
<accession>A0A510DZI0</accession>
<sequence length="337" mass="37025">MFEISFSSKQLDPKANMNNLKNSILHKNIEFLFLDDDDLWDLIVKMWRLSDYRSIHLAVGKLNVDVIIRGLEKFPQPDEPVFAEDIQILPGGAATNYSVAIAKFGHSVKLLSKVGSGHAVKGVMTSLAEQGVGLDYVQEDSAPQSPTLVFLRNDGSISIVRKKNSIPPMSREEIGRFVGLFDVVHFASIPPSLVLRDPYSKVTSYDPGPAVREIKEPVQVDVLFLNKREAESVNMDLVKTKYTVIKKGKEGATVVSEVEECSVEAIEVNAVDTTGAGDVFDAAFNFGLAEEWNIEDVLQFASVASGIKVTKLGGTSSPTYDEVVSFLSKKKPKVNCR</sequence>
<proteinExistence type="inferred from homology"/>
<evidence type="ECO:0000313" key="5">
    <source>
        <dbReference type="EMBL" id="BBG22892.1"/>
    </source>
</evidence>
<dbReference type="KEGG" id="step:IC006_0176"/>
<accession>A0A510DRU3</accession>
<dbReference type="STRING" id="1294262.GCA_001316085_00988"/>
<protein>
    <submittedName>
        <fullName evidence="6">Sugar kinase</fullName>
    </submittedName>
</protein>
<reference evidence="8" key="1">
    <citation type="submission" date="2018-09" db="EMBL/GenBank/DDBJ databases">
        <title>Complete Genome Sequencing of Sulfolobus sp. JCM 16834.</title>
        <authorList>
            <person name="Kato S."/>
            <person name="Itoh T."/>
            <person name="Ohkuma M."/>
        </authorList>
    </citation>
    <scope>NUCLEOTIDE SEQUENCE [LARGE SCALE GENOMIC DNA]</scope>
    <source>
        <strain evidence="8">IC-007</strain>
    </source>
</reference>
<dbReference type="CDD" id="cd01942">
    <property type="entry name" value="ribokinase_group_A"/>
    <property type="match status" value="1"/>
</dbReference>
<dbReference type="EMBL" id="AP018929">
    <property type="protein sequence ID" value="BBG22892.1"/>
    <property type="molecule type" value="Genomic_DNA"/>
</dbReference>
<evidence type="ECO:0000259" key="4">
    <source>
        <dbReference type="Pfam" id="PF00294"/>
    </source>
</evidence>
<dbReference type="Proteomes" id="UP000325030">
    <property type="component" value="Chromosome"/>
</dbReference>
<dbReference type="Pfam" id="PF00294">
    <property type="entry name" value="PfkB"/>
    <property type="match status" value="1"/>
</dbReference>
<comment type="similarity">
    <text evidence="1">Belongs to the carbohydrate kinase PfkB family.</text>
</comment>